<dbReference type="GO" id="GO:0005096">
    <property type="term" value="F:GTPase activator activity"/>
    <property type="evidence" value="ECO:0007669"/>
    <property type="project" value="InterPro"/>
</dbReference>
<proteinExistence type="predicted"/>
<dbReference type="InterPro" id="IPR035899">
    <property type="entry name" value="DBL_dom_sf"/>
</dbReference>
<keyword evidence="4" id="KW-1185">Reference proteome</keyword>
<gene>
    <name evidence="3" type="ORF">MONAX_5E008410</name>
</gene>
<dbReference type="GO" id="GO:0016020">
    <property type="term" value="C:membrane"/>
    <property type="evidence" value="ECO:0007669"/>
    <property type="project" value="TreeGrafter"/>
</dbReference>
<dbReference type="PANTHER" id="PTHR23182">
    <property type="entry name" value="BREAKPOINT CLUSTER REGION PROTEIN BCR"/>
    <property type="match status" value="1"/>
</dbReference>
<dbReference type="InterPro" id="IPR037769">
    <property type="entry name" value="Abr/Bcr"/>
</dbReference>
<sequence length="271" mass="29741">MLKPPCWEKRGTAAREKDVWKYWATSCFLHLSPLNPSNLHVFGSQMGVAHGDLAEFAFAQPLGDCHRQGPIKSLQEVFAPQAATGRDLVLKSGLPPGPPAFPILPGSSRASLLYKPIDRVTRSTLVLHDLLKHTPVDHPDYPLLQDALRISQNFLSSINEDIDPRRTAVTTPKGEVHVCWGDHTTRGTSQSLVFDSSKSSRTCRPSDLDPYSAVDLCDRSTKDSGRSDDSTRDTHGSNRVVERTPGKNYLSIGLLPFVTLLNFPATGSTQS</sequence>
<dbReference type="EMBL" id="CABDUW010000038">
    <property type="protein sequence ID" value="VTJ54512.1"/>
    <property type="molecule type" value="Genomic_DNA"/>
</dbReference>
<dbReference type="GO" id="GO:0005085">
    <property type="term" value="F:guanyl-nucleotide exchange factor activity"/>
    <property type="evidence" value="ECO:0007669"/>
    <property type="project" value="InterPro"/>
</dbReference>
<dbReference type="PROSITE" id="PS50010">
    <property type="entry name" value="DH_2"/>
    <property type="match status" value="1"/>
</dbReference>
<evidence type="ECO:0000313" key="4">
    <source>
        <dbReference type="Proteomes" id="UP000335636"/>
    </source>
</evidence>
<organism evidence="3 4">
    <name type="scientific">Marmota monax</name>
    <name type="common">Woodchuck</name>
    <dbReference type="NCBI Taxonomy" id="9995"/>
    <lineage>
        <taxon>Eukaryota</taxon>
        <taxon>Metazoa</taxon>
        <taxon>Chordata</taxon>
        <taxon>Craniata</taxon>
        <taxon>Vertebrata</taxon>
        <taxon>Euteleostomi</taxon>
        <taxon>Mammalia</taxon>
        <taxon>Eutheria</taxon>
        <taxon>Euarchontoglires</taxon>
        <taxon>Glires</taxon>
        <taxon>Rodentia</taxon>
        <taxon>Sciuromorpha</taxon>
        <taxon>Sciuridae</taxon>
        <taxon>Xerinae</taxon>
        <taxon>Marmotini</taxon>
        <taxon>Marmota</taxon>
    </lineage>
</organism>
<dbReference type="Gene3D" id="1.20.900.10">
    <property type="entry name" value="Dbl homology (DH) domain"/>
    <property type="match status" value="1"/>
</dbReference>
<reference evidence="3" key="1">
    <citation type="submission" date="2019-04" db="EMBL/GenBank/DDBJ databases">
        <authorList>
            <person name="Alioto T."/>
            <person name="Alioto T."/>
        </authorList>
    </citation>
    <scope>NUCLEOTIDE SEQUENCE [LARGE SCALE GENOMIC DNA]</scope>
</reference>
<name>A0A5E4AD10_MARMO</name>
<evidence type="ECO:0000313" key="3">
    <source>
        <dbReference type="EMBL" id="VTJ54512.1"/>
    </source>
</evidence>
<accession>A0A5E4AD10</accession>
<dbReference type="PANTHER" id="PTHR23182:SF5">
    <property type="entry name" value="ACTIVE BREAKPOINT CLUSTER REGION-RELATED PROTEIN"/>
    <property type="match status" value="1"/>
</dbReference>
<feature type="region of interest" description="Disordered" evidence="1">
    <location>
        <begin position="214"/>
        <end position="242"/>
    </location>
</feature>
<dbReference type="SUPFAM" id="SSF48065">
    <property type="entry name" value="DBL homology domain (DH-domain)"/>
    <property type="match status" value="1"/>
</dbReference>
<evidence type="ECO:0000256" key="1">
    <source>
        <dbReference type="SAM" id="MobiDB-lite"/>
    </source>
</evidence>
<feature type="compositionally biased region" description="Basic and acidic residues" evidence="1">
    <location>
        <begin position="216"/>
        <end position="242"/>
    </location>
</feature>
<comment type="caution">
    <text evidence="3">The sequence shown here is derived from an EMBL/GenBank/DDBJ whole genome shotgun (WGS) entry which is preliminary data.</text>
</comment>
<dbReference type="Proteomes" id="UP000335636">
    <property type="component" value="Unassembled WGS sequence"/>
</dbReference>
<protein>
    <recommendedName>
        <fullName evidence="2">DH domain-containing protein</fullName>
    </recommendedName>
</protein>
<dbReference type="AlphaFoldDB" id="A0A5E4AD10"/>
<evidence type="ECO:0000259" key="2">
    <source>
        <dbReference type="PROSITE" id="PS50010"/>
    </source>
</evidence>
<feature type="domain" description="DH" evidence="2">
    <location>
        <begin position="111"/>
        <end position="161"/>
    </location>
</feature>
<dbReference type="Pfam" id="PF00621">
    <property type="entry name" value="RhoGEF"/>
    <property type="match status" value="1"/>
</dbReference>
<dbReference type="InterPro" id="IPR000219">
    <property type="entry name" value="DH_dom"/>
</dbReference>